<evidence type="ECO:0000313" key="2">
    <source>
        <dbReference type="Proteomes" id="UP001228403"/>
    </source>
</evidence>
<accession>A0ABT7U3H4</accession>
<organism evidence="1 2">
    <name type="scientific">Bacteroides eggerthii</name>
    <dbReference type="NCBI Taxonomy" id="28111"/>
    <lineage>
        <taxon>Bacteria</taxon>
        <taxon>Pseudomonadati</taxon>
        <taxon>Bacteroidota</taxon>
        <taxon>Bacteroidia</taxon>
        <taxon>Bacteroidales</taxon>
        <taxon>Bacteroidaceae</taxon>
        <taxon>Bacteroides</taxon>
    </lineage>
</organism>
<comment type="caution">
    <text evidence="1">The sequence shown here is derived from an EMBL/GenBank/DDBJ whole genome shotgun (WGS) entry which is preliminary data.</text>
</comment>
<reference evidence="2" key="1">
    <citation type="submission" date="2023-07" db="EMBL/GenBank/DDBJ databases">
        <title>Identification and characterization of horizontal gene transfer across gut microbiota members of farm animals based on homology search.</title>
        <authorList>
            <person name="Schwarzerova J."/>
            <person name="Nykrynova M."/>
            <person name="Jureckova K."/>
            <person name="Cejkova D."/>
            <person name="Rychlik I."/>
        </authorList>
    </citation>
    <scope>NUCLEOTIDE SEQUENCE [LARGE SCALE GENOMIC DNA]</scope>
    <source>
        <strain evidence="2">ET4</strain>
    </source>
</reference>
<proteinExistence type="predicted"/>
<name>A0ABT7U3H4_9BACE</name>
<sequence length="233" mass="26345">MSILLCLIFLDLQAQSPIIREKVIDAFTYEPLDSVHVSILSKDSTLITQFQTKQPKNMTFTSPIKSVKNGTYIFRFSKAGYKDTYQNFRIKSLKNRSFSTDVGIVKLDKKNLIHMKEVAVNATMVRMVYKGDTLVYNAAAFKTAQGSMLDRLIAMLPGFELHPNGQIFVNGRQVSSLLINGEDFFKGTPSVALNNLPAYMVDKVKVYEKISDRDKALGVDKNRYAQLPLVFLR</sequence>
<gene>
    <name evidence="1" type="ORF">QUW02_03650</name>
</gene>
<dbReference type="EMBL" id="JAUDCF010000005">
    <property type="protein sequence ID" value="MDM8145030.1"/>
    <property type="molecule type" value="Genomic_DNA"/>
</dbReference>
<keyword evidence="2" id="KW-1185">Reference proteome</keyword>
<dbReference type="Proteomes" id="UP001228403">
    <property type="component" value="Unassembled WGS sequence"/>
</dbReference>
<evidence type="ECO:0000313" key="1">
    <source>
        <dbReference type="EMBL" id="MDM8145030.1"/>
    </source>
</evidence>
<protein>
    <recommendedName>
        <fullName evidence="3">TonB-dependent receptor</fullName>
    </recommendedName>
</protein>
<evidence type="ECO:0008006" key="3">
    <source>
        <dbReference type="Google" id="ProtNLM"/>
    </source>
</evidence>